<dbReference type="SMART" id="SM00387">
    <property type="entry name" value="HATPase_c"/>
    <property type="match status" value="1"/>
</dbReference>
<dbReference type="Pfam" id="PF00512">
    <property type="entry name" value="HisKA"/>
    <property type="match status" value="1"/>
</dbReference>
<accession>A0A2V3ZW10</accession>
<dbReference type="SUPFAM" id="SSF55874">
    <property type="entry name" value="ATPase domain of HSP90 chaperone/DNA topoisomerase II/histidine kinase"/>
    <property type="match status" value="1"/>
</dbReference>
<dbReference type="PANTHER" id="PTHR45339:SF1">
    <property type="entry name" value="HYBRID SIGNAL TRANSDUCTION HISTIDINE KINASE J"/>
    <property type="match status" value="1"/>
</dbReference>
<comment type="catalytic activity">
    <reaction evidence="1">
        <text>ATP + protein L-histidine = ADP + protein N-phospho-L-histidine.</text>
        <dbReference type="EC" id="2.7.13.3"/>
    </reaction>
</comment>
<keyword evidence="9 18" id="KW-0418">Kinase</keyword>
<dbReference type="Proteomes" id="UP000248079">
    <property type="component" value="Unassembled WGS sequence"/>
</dbReference>
<dbReference type="InterPro" id="IPR003594">
    <property type="entry name" value="HATPase_dom"/>
</dbReference>
<evidence type="ECO:0000256" key="7">
    <source>
        <dbReference type="ARBA" id="ARBA00022692"/>
    </source>
</evidence>
<evidence type="ECO:0000256" key="11">
    <source>
        <dbReference type="ARBA" id="ARBA00022989"/>
    </source>
</evidence>
<evidence type="ECO:0000256" key="15">
    <source>
        <dbReference type="SAM" id="Coils"/>
    </source>
</evidence>
<proteinExistence type="predicted"/>
<dbReference type="GO" id="GO:0000155">
    <property type="term" value="F:phosphorelay sensor kinase activity"/>
    <property type="evidence" value="ECO:0007669"/>
    <property type="project" value="InterPro"/>
</dbReference>
<dbReference type="Pfam" id="PF02518">
    <property type="entry name" value="HATPase_c"/>
    <property type="match status" value="1"/>
</dbReference>
<evidence type="ECO:0000259" key="17">
    <source>
        <dbReference type="PROSITE" id="PS50110"/>
    </source>
</evidence>
<evidence type="ECO:0000256" key="2">
    <source>
        <dbReference type="ARBA" id="ARBA00004651"/>
    </source>
</evidence>
<evidence type="ECO:0000256" key="14">
    <source>
        <dbReference type="PROSITE-ProRule" id="PRU00169"/>
    </source>
</evidence>
<evidence type="ECO:0000256" key="8">
    <source>
        <dbReference type="ARBA" id="ARBA00022741"/>
    </source>
</evidence>
<keyword evidence="5 14" id="KW-0597">Phosphoprotein</keyword>
<dbReference type="OrthoDB" id="9796457at2"/>
<dbReference type="Gene3D" id="3.30.565.10">
    <property type="entry name" value="Histidine kinase-like ATPase, C-terminal domain"/>
    <property type="match status" value="1"/>
</dbReference>
<feature type="modified residue" description="4-aspartylphosphate" evidence="14">
    <location>
        <position position="54"/>
    </location>
</feature>
<evidence type="ECO:0000256" key="3">
    <source>
        <dbReference type="ARBA" id="ARBA00012438"/>
    </source>
</evidence>
<feature type="domain" description="Response regulatory" evidence="17">
    <location>
        <begin position="5"/>
        <end position="122"/>
    </location>
</feature>
<keyword evidence="6" id="KW-0808">Transferase</keyword>
<evidence type="ECO:0000313" key="19">
    <source>
        <dbReference type="Proteomes" id="UP000248079"/>
    </source>
</evidence>
<dbReference type="PROSITE" id="PS50109">
    <property type="entry name" value="HIS_KIN"/>
    <property type="match status" value="1"/>
</dbReference>
<dbReference type="SMART" id="SM00388">
    <property type="entry name" value="HisKA"/>
    <property type="match status" value="1"/>
</dbReference>
<keyword evidence="12" id="KW-0902">Two-component regulatory system</keyword>
<evidence type="ECO:0000256" key="12">
    <source>
        <dbReference type="ARBA" id="ARBA00023012"/>
    </source>
</evidence>
<evidence type="ECO:0000256" key="5">
    <source>
        <dbReference type="ARBA" id="ARBA00022553"/>
    </source>
</evidence>
<dbReference type="Gene3D" id="1.10.287.130">
    <property type="match status" value="1"/>
</dbReference>
<dbReference type="InterPro" id="IPR005467">
    <property type="entry name" value="His_kinase_dom"/>
</dbReference>
<dbReference type="PANTHER" id="PTHR45339">
    <property type="entry name" value="HYBRID SIGNAL TRANSDUCTION HISTIDINE KINASE J"/>
    <property type="match status" value="1"/>
</dbReference>
<keyword evidence="15" id="KW-0175">Coiled coil</keyword>
<dbReference type="InterPro" id="IPR001789">
    <property type="entry name" value="Sig_transdc_resp-reg_receiver"/>
</dbReference>
<organism evidence="18 19">
    <name type="scientific">Marinifilum breve</name>
    <dbReference type="NCBI Taxonomy" id="2184082"/>
    <lineage>
        <taxon>Bacteria</taxon>
        <taxon>Pseudomonadati</taxon>
        <taxon>Bacteroidota</taxon>
        <taxon>Bacteroidia</taxon>
        <taxon>Marinilabiliales</taxon>
        <taxon>Marinifilaceae</taxon>
    </lineage>
</organism>
<dbReference type="SMART" id="SM00448">
    <property type="entry name" value="REC"/>
    <property type="match status" value="2"/>
</dbReference>
<keyword evidence="8" id="KW-0547">Nucleotide-binding</keyword>
<evidence type="ECO:0000256" key="1">
    <source>
        <dbReference type="ARBA" id="ARBA00000085"/>
    </source>
</evidence>
<dbReference type="GO" id="GO:0005886">
    <property type="term" value="C:plasma membrane"/>
    <property type="evidence" value="ECO:0007669"/>
    <property type="project" value="UniProtKB-SubCell"/>
</dbReference>
<keyword evidence="19" id="KW-1185">Reference proteome</keyword>
<keyword evidence="13" id="KW-0472">Membrane</keyword>
<dbReference type="InterPro" id="IPR004358">
    <property type="entry name" value="Sig_transdc_His_kin-like_C"/>
</dbReference>
<gene>
    <name evidence="18" type="ORF">DF185_14805</name>
</gene>
<sequence>MKKDKILIVDDKIENLVSLERVLSDFDVEFVRAESGEAALKQTLKEEFAMAILDVQMPGMDGYETLEFMRQRKKTKYLPVIFVSAIHQSDLHIIKGIETGAVDFIPKPIIPEILQGKVKVFLDLYRQRKELDTLLEYLERKNEELIIEKQKAEEATNAKSLFLANMSHEIRSPMNGMLGLSRLLLDSELNEEQKDMLKVMTTSGENLLQIINDILDYSKIEAGQIEIENIEFNIKQLTDTIYHLLNFKAVEKGIEFNIEIDKDIPENLLGDSFRLNQILMNLANNAVKFTHKGSVLLSVKCLEKNNQYVSLFFTIKDTGIGISKDAQKKLFKEFTQSDSSTTRQYGGTGLGLAISKNLTNLMGGKINLESEPGVGSEFMFELKFGYKDKETDMFNNENVEIPRQLSILVAEDNPINQKVAVLTLRHMGLQCDVAKNGLEAFEMQKENNYQVILMDMQMPVLDGLNATQKIRSYEADHPEVDKAFIIALTANAFVEDKQTCMDAGMNDFISKPFKEEALRKILSQITKSIA</sequence>
<feature type="modified residue" description="4-aspartylphosphate" evidence="14">
    <location>
        <position position="455"/>
    </location>
</feature>
<dbReference type="FunFam" id="1.10.287.130:FF:000003">
    <property type="entry name" value="Histidine kinase"/>
    <property type="match status" value="1"/>
</dbReference>
<dbReference type="InterPro" id="IPR036890">
    <property type="entry name" value="HATPase_C_sf"/>
</dbReference>
<evidence type="ECO:0000259" key="16">
    <source>
        <dbReference type="PROSITE" id="PS50109"/>
    </source>
</evidence>
<dbReference type="CDD" id="cd16922">
    <property type="entry name" value="HATPase_EvgS-ArcB-TorS-like"/>
    <property type="match status" value="1"/>
</dbReference>
<dbReference type="AlphaFoldDB" id="A0A2V3ZW10"/>
<feature type="coiled-coil region" evidence="15">
    <location>
        <begin position="128"/>
        <end position="158"/>
    </location>
</feature>
<keyword evidence="10" id="KW-0067">ATP-binding</keyword>
<dbReference type="Pfam" id="PF00072">
    <property type="entry name" value="Response_reg"/>
    <property type="match status" value="2"/>
</dbReference>
<dbReference type="GO" id="GO:0005524">
    <property type="term" value="F:ATP binding"/>
    <property type="evidence" value="ECO:0007669"/>
    <property type="project" value="UniProtKB-KW"/>
</dbReference>
<evidence type="ECO:0000256" key="13">
    <source>
        <dbReference type="ARBA" id="ARBA00023136"/>
    </source>
</evidence>
<comment type="caution">
    <text evidence="18">The sequence shown here is derived from an EMBL/GenBank/DDBJ whole genome shotgun (WGS) entry which is preliminary data.</text>
</comment>
<dbReference type="Gene3D" id="3.40.50.2300">
    <property type="match status" value="2"/>
</dbReference>
<keyword evidence="7" id="KW-0812">Transmembrane</keyword>
<dbReference type="CDD" id="cd00082">
    <property type="entry name" value="HisKA"/>
    <property type="match status" value="1"/>
</dbReference>
<evidence type="ECO:0000256" key="4">
    <source>
        <dbReference type="ARBA" id="ARBA00022475"/>
    </source>
</evidence>
<name>A0A2V3ZW10_9BACT</name>
<dbReference type="SUPFAM" id="SSF52172">
    <property type="entry name" value="CheY-like"/>
    <property type="match status" value="2"/>
</dbReference>
<protein>
    <recommendedName>
        <fullName evidence="3">histidine kinase</fullName>
        <ecNumber evidence="3">2.7.13.3</ecNumber>
    </recommendedName>
</protein>
<dbReference type="FunFam" id="3.30.565.10:FF:000010">
    <property type="entry name" value="Sensor histidine kinase RcsC"/>
    <property type="match status" value="1"/>
</dbReference>
<evidence type="ECO:0000313" key="18">
    <source>
        <dbReference type="EMBL" id="PXX99144.1"/>
    </source>
</evidence>
<dbReference type="PRINTS" id="PR00344">
    <property type="entry name" value="BCTRLSENSOR"/>
</dbReference>
<evidence type="ECO:0000256" key="6">
    <source>
        <dbReference type="ARBA" id="ARBA00022679"/>
    </source>
</evidence>
<keyword evidence="4" id="KW-1003">Cell membrane</keyword>
<dbReference type="PROSITE" id="PS50110">
    <property type="entry name" value="RESPONSE_REGULATORY"/>
    <property type="match status" value="2"/>
</dbReference>
<dbReference type="EMBL" id="QFLI01000006">
    <property type="protein sequence ID" value="PXX99144.1"/>
    <property type="molecule type" value="Genomic_DNA"/>
</dbReference>
<dbReference type="RefSeq" id="WP_110361538.1">
    <property type="nucleotide sequence ID" value="NZ_QFLI01000006.1"/>
</dbReference>
<feature type="domain" description="Response regulatory" evidence="17">
    <location>
        <begin position="406"/>
        <end position="526"/>
    </location>
</feature>
<evidence type="ECO:0000256" key="10">
    <source>
        <dbReference type="ARBA" id="ARBA00022840"/>
    </source>
</evidence>
<dbReference type="InterPro" id="IPR011006">
    <property type="entry name" value="CheY-like_superfamily"/>
</dbReference>
<dbReference type="InterPro" id="IPR003661">
    <property type="entry name" value="HisK_dim/P_dom"/>
</dbReference>
<dbReference type="EC" id="2.7.13.3" evidence="3"/>
<feature type="domain" description="Histidine kinase" evidence="16">
    <location>
        <begin position="165"/>
        <end position="386"/>
    </location>
</feature>
<comment type="subcellular location">
    <subcellularLocation>
        <location evidence="2">Cell membrane</location>
        <topology evidence="2">Multi-pass membrane protein</topology>
    </subcellularLocation>
</comment>
<dbReference type="CDD" id="cd17546">
    <property type="entry name" value="REC_hyHK_CKI1_RcsC-like"/>
    <property type="match status" value="1"/>
</dbReference>
<reference evidence="18 19" key="1">
    <citation type="submission" date="2018-05" db="EMBL/GenBank/DDBJ databases">
        <title>Marinifilum breve JC075T sp. nov., a marine bacterium isolated from Yongle Blue Hole in the South China Sea.</title>
        <authorList>
            <person name="Fu T."/>
        </authorList>
    </citation>
    <scope>NUCLEOTIDE SEQUENCE [LARGE SCALE GENOMIC DNA]</scope>
    <source>
        <strain evidence="18 19">JC075</strain>
    </source>
</reference>
<keyword evidence="11" id="KW-1133">Transmembrane helix</keyword>
<evidence type="ECO:0000256" key="9">
    <source>
        <dbReference type="ARBA" id="ARBA00022777"/>
    </source>
</evidence>